<dbReference type="Proteomes" id="UP000309997">
    <property type="component" value="Unassembled WGS sequence"/>
</dbReference>
<evidence type="ECO:0000313" key="2">
    <source>
        <dbReference type="Proteomes" id="UP000309997"/>
    </source>
</evidence>
<dbReference type="EMBL" id="RCHU02000007">
    <property type="protein sequence ID" value="KAL3583883.1"/>
    <property type="molecule type" value="Genomic_DNA"/>
</dbReference>
<keyword evidence="2" id="KW-1185">Reference proteome</keyword>
<comment type="caution">
    <text evidence="1">The sequence shown here is derived from an EMBL/GenBank/DDBJ whole genome shotgun (WGS) entry which is preliminary data.</text>
</comment>
<name>A0ACC4BYZ2_POPAL</name>
<sequence length="477" mass="53807">MGLSSNDDLHEMMKTLASNTITLQQNVMSFQQETRSSIHNLEKQMGQVASSVGKLEAQMNGKLPLQALNPIENVSAIMLRSGKELEEKRLKQIEMEEEEEIETELSTKKKHPPPPPQTETKTNTPKVNPQSMNSSFKTIPPFPVSSSRSKKEDKEKEILEVFKKVELNIPLLDAIKQIPKYAKFLKELCTTKRAFKLKGHETVSMGEVVSAVVQKNLPLKLKDPGAFTIPCVIGNASFKSALCDLGASISVMPKHVYDSLSLEPLNKTSIVMQLADRSFVYPLGVIEDVLVKIDSLVIPCDFYILDMEHDSCDSSNNTHILFGRPFLKIVNTKIDCAMFILSHAMTKLDLQALQIVRNDARVIYPITNNEWVAPILLVPKKIGIMVEEIQNDAYENARIYKEKTKNLHDQMLTRKEFHVGDKVLLYHSRLKVFHGKLCSHWIGPFVVSNIFSYGAVEIISLETNNVLKVNGHRLKPF</sequence>
<proteinExistence type="predicted"/>
<accession>A0ACC4BYZ2</accession>
<organism evidence="1 2">
    <name type="scientific">Populus alba</name>
    <name type="common">White poplar</name>
    <dbReference type="NCBI Taxonomy" id="43335"/>
    <lineage>
        <taxon>Eukaryota</taxon>
        <taxon>Viridiplantae</taxon>
        <taxon>Streptophyta</taxon>
        <taxon>Embryophyta</taxon>
        <taxon>Tracheophyta</taxon>
        <taxon>Spermatophyta</taxon>
        <taxon>Magnoliopsida</taxon>
        <taxon>eudicotyledons</taxon>
        <taxon>Gunneridae</taxon>
        <taxon>Pentapetalae</taxon>
        <taxon>rosids</taxon>
        <taxon>fabids</taxon>
        <taxon>Malpighiales</taxon>
        <taxon>Salicaceae</taxon>
        <taxon>Saliceae</taxon>
        <taxon>Populus</taxon>
    </lineage>
</organism>
<protein>
    <submittedName>
        <fullName evidence="1">Uncharacterized protein</fullName>
    </submittedName>
</protein>
<gene>
    <name evidence="1" type="ORF">D5086_014944</name>
</gene>
<reference evidence="1 2" key="1">
    <citation type="journal article" date="2024" name="Plant Biotechnol. J.">
        <title>Genome and CRISPR/Cas9 system of a widespread forest tree (Populus alba) in the world.</title>
        <authorList>
            <person name="Liu Y.J."/>
            <person name="Jiang P.F."/>
            <person name="Han X.M."/>
            <person name="Li X.Y."/>
            <person name="Wang H.M."/>
            <person name="Wang Y.J."/>
            <person name="Wang X.X."/>
            <person name="Zeng Q.Y."/>
        </authorList>
    </citation>
    <scope>NUCLEOTIDE SEQUENCE [LARGE SCALE GENOMIC DNA]</scope>
    <source>
        <strain evidence="2">cv. PAL-ZL1</strain>
    </source>
</reference>
<evidence type="ECO:0000313" key="1">
    <source>
        <dbReference type="EMBL" id="KAL3583883.1"/>
    </source>
</evidence>